<dbReference type="RefSeq" id="XP_036634434.1">
    <property type="nucleotide sequence ID" value="XM_036772961.1"/>
</dbReference>
<keyword evidence="9" id="KW-1185">Reference proteome</keyword>
<evidence type="ECO:0000313" key="8">
    <source>
        <dbReference type="EMBL" id="KAF7436535.1"/>
    </source>
</evidence>
<keyword evidence="4 5" id="KW-0539">Nucleus</keyword>
<feature type="compositionally biased region" description="Low complexity" evidence="6">
    <location>
        <begin position="394"/>
        <end position="403"/>
    </location>
</feature>
<dbReference type="GO" id="GO:0005634">
    <property type="term" value="C:nucleus"/>
    <property type="evidence" value="ECO:0007669"/>
    <property type="project" value="UniProtKB-SubCell"/>
</dbReference>
<dbReference type="Pfam" id="PF12731">
    <property type="entry name" value="Mating_N"/>
    <property type="match status" value="1"/>
</dbReference>
<dbReference type="Pfam" id="PF05920">
    <property type="entry name" value="Homeobox_KN"/>
    <property type="match status" value="1"/>
</dbReference>
<dbReference type="VEuPathDB" id="FungiDB:PC9H_003368"/>
<dbReference type="InterPro" id="IPR008422">
    <property type="entry name" value="KN_HD"/>
</dbReference>
<organism evidence="8 9">
    <name type="scientific">Pleurotus ostreatus</name>
    <name type="common">Oyster mushroom</name>
    <name type="synonym">White-rot fungus</name>
    <dbReference type="NCBI Taxonomy" id="5322"/>
    <lineage>
        <taxon>Eukaryota</taxon>
        <taxon>Fungi</taxon>
        <taxon>Dikarya</taxon>
        <taxon>Basidiomycota</taxon>
        <taxon>Agaricomycotina</taxon>
        <taxon>Agaricomycetes</taxon>
        <taxon>Agaricomycetidae</taxon>
        <taxon>Agaricales</taxon>
        <taxon>Pleurotineae</taxon>
        <taxon>Pleurotaceae</taxon>
        <taxon>Pleurotus</taxon>
    </lineage>
</organism>
<feature type="domain" description="Homeobox" evidence="7">
    <location>
        <begin position="133"/>
        <end position="169"/>
    </location>
</feature>
<feature type="DNA-binding region" description="Homeobox" evidence="5">
    <location>
        <begin position="135"/>
        <end position="170"/>
    </location>
</feature>
<evidence type="ECO:0000313" key="9">
    <source>
        <dbReference type="Proteomes" id="UP000623687"/>
    </source>
</evidence>
<dbReference type="Gene3D" id="1.10.10.60">
    <property type="entry name" value="Homeodomain-like"/>
    <property type="match status" value="1"/>
</dbReference>
<comment type="similarity">
    <text evidence="1">Belongs to the TALE/M-ATYP homeobox family.</text>
</comment>
<feature type="compositionally biased region" description="Basic and acidic residues" evidence="6">
    <location>
        <begin position="258"/>
        <end position="289"/>
    </location>
</feature>
<dbReference type="InterPro" id="IPR001356">
    <property type="entry name" value="HD"/>
</dbReference>
<accession>A0A8H7DVA8</accession>
<evidence type="ECO:0000256" key="3">
    <source>
        <dbReference type="ARBA" id="ARBA00023155"/>
    </source>
</evidence>
<evidence type="ECO:0000256" key="4">
    <source>
        <dbReference type="ARBA" id="ARBA00023242"/>
    </source>
</evidence>
<keyword evidence="3 5" id="KW-0371">Homeobox</keyword>
<dbReference type="CDD" id="cd00086">
    <property type="entry name" value="homeodomain"/>
    <property type="match status" value="1"/>
</dbReference>
<dbReference type="AlphaFoldDB" id="A0A8H7DVA8"/>
<feature type="region of interest" description="Disordered" evidence="6">
    <location>
        <begin position="246"/>
        <end position="458"/>
    </location>
</feature>
<comment type="subcellular location">
    <subcellularLocation>
        <location evidence="5">Nucleus</location>
    </subcellularLocation>
</comment>
<dbReference type="GO" id="GO:0003677">
    <property type="term" value="F:DNA binding"/>
    <property type="evidence" value="ECO:0007669"/>
    <property type="project" value="UniProtKB-UniRule"/>
</dbReference>
<dbReference type="SUPFAM" id="SSF46689">
    <property type="entry name" value="Homeodomain-like"/>
    <property type="match status" value="1"/>
</dbReference>
<evidence type="ECO:0000256" key="5">
    <source>
        <dbReference type="PROSITE-ProRule" id="PRU00108"/>
    </source>
</evidence>
<dbReference type="OrthoDB" id="250329at2759"/>
<dbReference type="PROSITE" id="PS50071">
    <property type="entry name" value="HOMEOBOX_2"/>
    <property type="match status" value="1"/>
</dbReference>
<evidence type="ECO:0000256" key="6">
    <source>
        <dbReference type="SAM" id="MobiDB-lite"/>
    </source>
</evidence>
<sequence length="694" mass="76467">MTVVEIRNRLLHAEEPLLHSIIEGVPALERFKDSWSTLLDSLKTQELDEDTSALAHATASRIEVLASAFLKVETESNSFQSSFLSDLDGLFAQMSLSSHRASPSEAPPLEPTSTSSPPHIAPAYKWLLKNICNPYPTKETKELISRATGTSLQNIDAWFLNARRRIGWTSISKKYFSGSKVDTVAAAFRALSDDPKLPISNEERRPLPANIRMAFVEMENAAKELYLEKYTKSELAGTLDRMVKDMTDSDRKRRREERKREKALEKLKSEREREDKRSRDAQRRWKEVEQSYPSPSPKPESPKRRFETPSSVDSEEEDLTPLPIAGRKRASTEDSSDDTQVADERPAKRSRILSSSSSCSSVDTFYSASRQNSPDPFPLSPSSTACSTPPPSTPSGDTSTSLPQQDASPKRKRRFSDPDAEPRPKRPIPLVRPRSQVVSDPLPKSGSSASCLTSSPSPVDEPAVLDWSQFFDQHFMAVTDEVATTGPIKMDMFDYSQFADYVSSGETSDGTDWEAQGEPFKSKGLPDPISQSSSPAIHIPSLSTFTDFDLPAPVSVLPEFELDFCATMGWPYVGTIPSKPTSTGSALEDTELNKLDGLSSLATLPLYAPGLSSASEASCSNEGGFDIDWSSIIPHTIPPTQPVVSSLLTPATVAHTINPSAYPGGSAESRAEKLRKYQEHLAQARRLQEELAFV</sequence>
<dbReference type="GO" id="GO:0006355">
    <property type="term" value="P:regulation of DNA-templated transcription"/>
    <property type="evidence" value="ECO:0007669"/>
    <property type="project" value="InterPro"/>
</dbReference>
<feature type="compositionally biased region" description="Polar residues" evidence="6">
    <location>
        <begin position="362"/>
        <end position="374"/>
    </location>
</feature>
<dbReference type="Proteomes" id="UP000623687">
    <property type="component" value="Unassembled WGS sequence"/>
</dbReference>
<protein>
    <recommendedName>
        <fullName evidence="7">Homeobox domain-containing protein</fullName>
    </recommendedName>
</protein>
<reference evidence="8" key="1">
    <citation type="submission" date="2019-07" db="EMBL/GenBank/DDBJ databases">
        <authorList>
            <person name="Palmer J.M."/>
        </authorList>
    </citation>
    <scope>NUCLEOTIDE SEQUENCE</scope>
    <source>
        <strain evidence="8">PC9</strain>
    </source>
</reference>
<feature type="compositionally biased region" description="Basic and acidic residues" evidence="6">
    <location>
        <begin position="415"/>
        <end position="424"/>
    </location>
</feature>
<feature type="compositionally biased region" description="Low complexity" evidence="6">
    <location>
        <begin position="445"/>
        <end position="457"/>
    </location>
</feature>
<evidence type="ECO:0000256" key="2">
    <source>
        <dbReference type="ARBA" id="ARBA00023125"/>
    </source>
</evidence>
<comment type="caution">
    <text evidence="8">The sequence shown here is derived from an EMBL/GenBank/DDBJ whole genome shotgun (WGS) entry which is preliminary data.</text>
</comment>
<dbReference type="Pfam" id="PF12737">
    <property type="entry name" value="Mating_C"/>
    <property type="match status" value="1"/>
</dbReference>
<name>A0A8H7DVA8_PLEOS</name>
<evidence type="ECO:0000256" key="1">
    <source>
        <dbReference type="ARBA" id="ARBA00005800"/>
    </source>
</evidence>
<proteinExistence type="inferred from homology"/>
<dbReference type="InterPro" id="IPR024441">
    <property type="entry name" value="Homeodomain1_C"/>
</dbReference>
<dbReference type="InterPro" id="IPR024333">
    <property type="entry name" value="Mating-type_A-alpha/beta_1_N"/>
</dbReference>
<gene>
    <name evidence="8" type="ORF">PC9H_003368</name>
</gene>
<dbReference type="InterPro" id="IPR009057">
    <property type="entry name" value="Homeodomain-like_sf"/>
</dbReference>
<dbReference type="GeneID" id="59373186"/>
<evidence type="ECO:0000259" key="7">
    <source>
        <dbReference type="PROSITE" id="PS50071"/>
    </source>
</evidence>
<dbReference type="EMBL" id="JACETU010000002">
    <property type="protein sequence ID" value="KAF7436535.1"/>
    <property type="molecule type" value="Genomic_DNA"/>
</dbReference>
<keyword evidence="2 5" id="KW-0238">DNA-binding</keyword>